<evidence type="ECO:0000313" key="2">
    <source>
        <dbReference type="EMBL" id="KAK9861128.1"/>
    </source>
</evidence>
<keyword evidence="1" id="KW-1133">Transmembrane helix</keyword>
<keyword evidence="3" id="KW-1185">Reference proteome</keyword>
<evidence type="ECO:0000256" key="1">
    <source>
        <dbReference type="SAM" id="Phobius"/>
    </source>
</evidence>
<evidence type="ECO:0000313" key="3">
    <source>
        <dbReference type="Proteomes" id="UP001485043"/>
    </source>
</evidence>
<dbReference type="SUPFAM" id="SSF48452">
    <property type="entry name" value="TPR-like"/>
    <property type="match status" value="1"/>
</dbReference>
<comment type="caution">
    <text evidence="2">The sequence shown here is derived from an EMBL/GenBank/DDBJ whole genome shotgun (WGS) entry which is preliminary data.</text>
</comment>
<keyword evidence="1" id="KW-0472">Membrane</keyword>
<protein>
    <submittedName>
        <fullName evidence="2">Uncharacterized protein</fullName>
    </submittedName>
</protein>
<sequence length="187" mass="20236">MGAHNSFGLLNGISNNSGNHTAANNGGKGEGLEAPIQLLYLLALLGFLAAGAYLVVRQVFVRRDLEEAAKVLGERIRSDSGNAEDFFELGIILLRKKLFTQATRNLEKAKKSWQGEEDELAKVHNALGYAYFNMDKSDLAVTEYKKAAKHTDFGLGAKRLACHSCLVHVVKCKTAQATLDAASEPSA</sequence>
<dbReference type="AlphaFoldDB" id="A0AAW1SVN9"/>
<dbReference type="InterPro" id="IPR011990">
    <property type="entry name" value="TPR-like_helical_dom_sf"/>
</dbReference>
<proteinExistence type="predicted"/>
<dbReference type="Gene3D" id="1.25.40.10">
    <property type="entry name" value="Tetratricopeptide repeat domain"/>
    <property type="match status" value="1"/>
</dbReference>
<reference evidence="2 3" key="1">
    <citation type="journal article" date="2024" name="Nat. Commun.">
        <title>Phylogenomics reveals the evolutionary origins of lichenization in chlorophyte algae.</title>
        <authorList>
            <person name="Puginier C."/>
            <person name="Libourel C."/>
            <person name="Otte J."/>
            <person name="Skaloud P."/>
            <person name="Haon M."/>
            <person name="Grisel S."/>
            <person name="Petersen M."/>
            <person name="Berrin J.G."/>
            <person name="Delaux P.M."/>
            <person name="Dal Grande F."/>
            <person name="Keller J."/>
        </authorList>
    </citation>
    <scope>NUCLEOTIDE SEQUENCE [LARGE SCALE GENOMIC DNA]</scope>
    <source>
        <strain evidence="2 3">SAG 2523</strain>
    </source>
</reference>
<accession>A0AAW1SVN9</accession>
<organism evidence="2 3">
    <name type="scientific">Apatococcus fuscideae</name>
    <dbReference type="NCBI Taxonomy" id="2026836"/>
    <lineage>
        <taxon>Eukaryota</taxon>
        <taxon>Viridiplantae</taxon>
        <taxon>Chlorophyta</taxon>
        <taxon>core chlorophytes</taxon>
        <taxon>Trebouxiophyceae</taxon>
        <taxon>Chlorellales</taxon>
        <taxon>Chlorellaceae</taxon>
        <taxon>Apatococcus</taxon>
    </lineage>
</organism>
<feature type="transmembrane region" description="Helical" evidence="1">
    <location>
        <begin position="38"/>
        <end position="56"/>
    </location>
</feature>
<keyword evidence="1" id="KW-0812">Transmembrane</keyword>
<name>A0AAW1SVN9_9CHLO</name>
<gene>
    <name evidence="2" type="ORF">WJX84_001786</name>
</gene>
<dbReference type="Proteomes" id="UP001485043">
    <property type="component" value="Unassembled WGS sequence"/>
</dbReference>
<dbReference type="EMBL" id="JALJOV010000809">
    <property type="protein sequence ID" value="KAK9861128.1"/>
    <property type="molecule type" value="Genomic_DNA"/>
</dbReference>